<dbReference type="RefSeq" id="WP_425568449.1">
    <property type="nucleotide sequence ID" value="NZ_BAABFC010000012.1"/>
</dbReference>
<protein>
    <submittedName>
        <fullName evidence="3">Chalcone isomerase family protein</fullName>
    </submittedName>
</protein>
<dbReference type="Proteomes" id="UP001501321">
    <property type="component" value="Unassembled WGS sequence"/>
</dbReference>
<dbReference type="Pfam" id="PF16036">
    <property type="entry name" value="Chalcone_3"/>
    <property type="match status" value="1"/>
</dbReference>
<proteinExistence type="predicted"/>
<feature type="signal peptide" evidence="1">
    <location>
        <begin position="1"/>
        <end position="16"/>
    </location>
</feature>
<feature type="chain" id="PRO_5047358397" evidence="1">
    <location>
        <begin position="17"/>
        <end position="166"/>
    </location>
</feature>
<sequence>MKAWLLLVLLALPAMAAPPLAGLRPVGQAQLHWLWFKLYDATLYSADGRYRPAARPLALSLHYARDIDRDDLLAATREEWQRLGQVPARHQAAWLAQLAAIWPDIRAGDRLTLYVDPSGASQFWLGSRVLGEVAQPEFAPAFLAIWLDERSRDPALTRQLRGEVIP</sequence>
<accession>A0ABP8Q7W8</accession>
<evidence type="ECO:0000313" key="4">
    <source>
        <dbReference type="Proteomes" id="UP001501321"/>
    </source>
</evidence>
<keyword evidence="4" id="KW-1185">Reference proteome</keyword>
<feature type="domain" description="Chalcone isomerase" evidence="2">
    <location>
        <begin position="34"/>
        <end position="160"/>
    </location>
</feature>
<organism evidence="3 4">
    <name type="scientific">Pseudaeromonas paramecii</name>
    <dbReference type="NCBI Taxonomy" id="2138166"/>
    <lineage>
        <taxon>Bacteria</taxon>
        <taxon>Pseudomonadati</taxon>
        <taxon>Pseudomonadota</taxon>
        <taxon>Gammaproteobacteria</taxon>
        <taxon>Aeromonadales</taxon>
        <taxon>Aeromonadaceae</taxon>
        <taxon>Pseudaeromonas</taxon>
    </lineage>
</organism>
<name>A0ABP8Q7W8_9GAMM</name>
<keyword evidence="3" id="KW-0413">Isomerase</keyword>
<evidence type="ECO:0000256" key="1">
    <source>
        <dbReference type="SAM" id="SignalP"/>
    </source>
</evidence>
<dbReference type="GO" id="GO:0016853">
    <property type="term" value="F:isomerase activity"/>
    <property type="evidence" value="ECO:0007669"/>
    <property type="project" value="UniProtKB-KW"/>
</dbReference>
<evidence type="ECO:0000259" key="2">
    <source>
        <dbReference type="Pfam" id="PF16036"/>
    </source>
</evidence>
<evidence type="ECO:0000313" key="3">
    <source>
        <dbReference type="EMBL" id="GAA4498953.1"/>
    </source>
</evidence>
<comment type="caution">
    <text evidence="3">The sequence shown here is derived from an EMBL/GenBank/DDBJ whole genome shotgun (WGS) entry which is preliminary data.</text>
</comment>
<gene>
    <name evidence="3" type="ORF">GCM10023095_18260</name>
</gene>
<dbReference type="EMBL" id="BAABFC010000012">
    <property type="protein sequence ID" value="GAA4498953.1"/>
    <property type="molecule type" value="Genomic_DNA"/>
</dbReference>
<dbReference type="InterPro" id="IPR016087">
    <property type="entry name" value="Chalcone_isomerase"/>
</dbReference>
<reference evidence="4" key="1">
    <citation type="journal article" date="2019" name="Int. J. Syst. Evol. Microbiol.">
        <title>The Global Catalogue of Microorganisms (GCM) 10K type strain sequencing project: providing services to taxonomists for standard genome sequencing and annotation.</title>
        <authorList>
            <consortium name="The Broad Institute Genomics Platform"/>
            <consortium name="The Broad Institute Genome Sequencing Center for Infectious Disease"/>
            <person name="Wu L."/>
            <person name="Ma J."/>
        </authorList>
    </citation>
    <scope>NUCLEOTIDE SEQUENCE [LARGE SCALE GENOMIC DNA]</scope>
    <source>
        <strain evidence="4">JCM 32226</strain>
    </source>
</reference>
<keyword evidence="1" id="KW-0732">Signal</keyword>